<dbReference type="Gene3D" id="1.20.1290.10">
    <property type="entry name" value="AhpD-like"/>
    <property type="match status" value="1"/>
</dbReference>
<organism evidence="2 3">
    <name type="scientific">Pedobacter jamesrossensis</name>
    <dbReference type="NCBI Taxonomy" id="1908238"/>
    <lineage>
        <taxon>Bacteria</taxon>
        <taxon>Pseudomonadati</taxon>
        <taxon>Bacteroidota</taxon>
        <taxon>Sphingobacteriia</taxon>
        <taxon>Sphingobacteriales</taxon>
        <taxon>Sphingobacteriaceae</taxon>
        <taxon>Pedobacter</taxon>
    </lineage>
</organism>
<evidence type="ECO:0000313" key="2">
    <source>
        <dbReference type="EMBL" id="MFC4196615.1"/>
    </source>
</evidence>
<proteinExistence type="predicted"/>
<gene>
    <name evidence="2" type="ORF">ACFOUY_07895</name>
</gene>
<evidence type="ECO:0000313" key="3">
    <source>
        <dbReference type="Proteomes" id="UP001595792"/>
    </source>
</evidence>
<dbReference type="PANTHER" id="PTHR35446:SF3">
    <property type="entry name" value="CMD DOMAIN-CONTAINING PROTEIN"/>
    <property type="match status" value="1"/>
</dbReference>
<name>A0ABV8NLB1_9SPHI</name>
<dbReference type="SUPFAM" id="SSF69118">
    <property type="entry name" value="AhpD-like"/>
    <property type="match status" value="1"/>
</dbReference>
<dbReference type="Pfam" id="PF02627">
    <property type="entry name" value="CMD"/>
    <property type="match status" value="1"/>
</dbReference>
<keyword evidence="3" id="KW-1185">Reference proteome</keyword>
<dbReference type="InterPro" id="IPR004675">
    <property type="entry name" value="AhpD_core"/>
</dbReference>
<evidence type="ECO:0000259" key="1">
    <source>
        <dbReference type="Pfam" id="PF02627"/>
    </source>
</evidence>
<comment type="caution">
    <text evidence="2">The sequence shown here is derived from an EMBL/GenBank/DDBJ whole genome shotgun (WGS) entry which is preliminary data.</text>
</comment>
<reference evidence="3" key="1">
    <citation type="journal article" date="2019" name="Int. J. Syst. Evol. Microbiol.">
        <title>The Global Catalogue of Microorganisms (GCM) 10K type strain sequencing project: providing services to taxonomists for standard genome sequencing and annotation.</title>
        <authorList>
            <consortium name="The Broad Institute Genomics Platform"/>
            <consortium name="The Broad Institute Genome Sequencing Center for Infectious Disease"/>
            <person name="Wu L."/>
            <person name="Ma J."/>
        </authorList>
    </citation>
    <scope>NUCLEOTIDE SEQUENCE [LARGE SCALE GENOMIC DNA]</scope>
    <source>
        <strain evidence="3">CCM 8689</strain>
    </source>
</reference>
<dbReference type="NCBIfam" id="TIGR00778">
    <property type="entry name" value="ahpD_dom"/>
    <property type="match status" value="1"/>
</dbReference>
<dbReference type="RefSeq" id="WP_378959948.1">
    <property type="nucleotide sequence ID" value="NZ_JBHRXC010000001.1"/>
</dbReference>
<dbReference type="EMBL" id="JBHSBY010000035">
    <property type="protein sequence ID" value="MFC4196615.1"/>
    <property type="molecule type" value="Genomic_DNA"/>
</dbReference>
<dbReference type="InterPro" id="IPR029032">
    <property type="entry name" value="AhpD-like"/>
</dbReference>
<dbReference type="InterPro" id="IPR003779">
    <property type="entry name" value="CMD-like"/>
</dbReference>
<sequence length="181" mass="18955">MARLKALNPEETTGKSKELFDTIKGKMGMVPNVMKTMGNSPAVLGAYLGFSSAMGTSTLGSKLGEMLSLAVANHNGCDYCNSAHTFIGGKMGISPDAIEAARHGQSEDPKMAAALIFAGAILDSKGKVSNDEIEAVRTAGFTEGEIAEIVASVALSVFTNYFNNVADTEIDFPKLAPIAHH</sequence>
<dbReference type="PANTHER" id="PTHR35446">
    <property type="entry name" value="SI:CH211-175M2.5"/>
    <property type="match status" value="1"/>
</dbReference>
<accession>A0ABV8NLB1</accession>
<feature type="domain" description="Carboxymuconolactone decarboxylase-like" evidence="1">
    <location>
        <begin position="41"/>
        <end position="114"/>
    </location>
</feature>
<dbReference type="Proteomes" id="UP001595792">
    <property type="component" value="Unassembled WGS sequence"/>
</dbReference>
<protein>
    <submittedName>
        <fullName evidence="2">Carboxymuconolactone decarboxylase family protein</fullName>
    </submittedName>
</protein>